<evidence type="ECO:0000256" key="2">
    <source>
        <dbReference type="ARBA" id="ARBA00022679"/>
    </source>
</evidence>
<dbReference type="PANTHER" id="PTHR44329:SF288">
    <property type="entry name" value="MITOGEN-ACTIVATED PROTEIN KINASE KINASE KINASE 20"/>
    <property type="match status" value="1"/>
</dbReference>
<dbReference type="InterPro" id="IPR017441">
    <property type="entry name" value="Protein_kinase_ATP_BS"/>
</dbReference>
<feature type="transmembrane region" description="Helical" evidence="11">
    <location>
        <begin position="131"/>
        <end position="150"/>
    </location>
</feature>
<dbReference type="SMART" id="SM00220">
    <property type="entry name" value="S_TKc"/>
    <property type="match status" value="1"/>
</dbReference>
<dbReference type="GO" id="GO:0004674">
    <property type="term" value="F:protein serine/threonine kinase activity"/>
    <property type="evidence" value="ECO:0007669"/>
    <property type="project" value="TreeGrafter"/>
</dbReference>
<evidence type="ECO:0000256" key="9">
    <source>
        <dbReference type="PROSITE-ProRule" id="PRU10141"/>
    </source>
</evidence>
<accession>A0A813KNV9</accession>
<dbReference type="Gene3D" id="3.30.200.20">
    <property type="entry name" value="Phosphorylase Kinase, domain 1"/>
    <property type="match status" value="1"/>
</dbReference>
<dbReference type="InterPro" id="IPR027469">
    <property type="entry name" value="Cation_efflux_TMD_sf"/>
</dbReference>
<dbReference type="InterPro" id="IPR011009">
    <property type="entry name" value="Kinase-like_dom_sf"/>
</dbReference>
<evidence type="ECO:0000256" key="10">
    <source>
        <dbReference type="SAM" id="MobiDB-lite"/>
    </source>
</evidence>
<dbReference type="InterPro" id="IPR000719">
    <property type="entry name" value="Prot_kinase_dom"/>
</dbReference>
<evidence type="ECO:0000256" key="7">
    <source>
        <dbReference type="ARBA" id="ARBA00022989"/>
    </source>
</evidence>
<feature type="transmembrane region" description="Helical" evidence="11">
    <location>
        <begin position="675"/>
        <end position="695"/>
    </location>
</feature>
<keyword evidence="6 9" id="KW-0067">ATP-binding</keyword>
<feature type="transmembrane region" description="Helical" evidence="11">
    <location>
        <begin position="97"/>
        <end position="119"/>
    </location>
</feature>
<evidence type="ECO:0000256" key="8">
    <source>
        <dbReference type="ARBA" id="ARBA00023136"/>
    </source>
</evidence>
<feature type="transmembrane region" description="Helical" evidence="11">
    <location>
        <begin position="196"/>
        <end position="215"/>
    </location>
</feature>
<keyword evidence="3 11" id="KW-0812">Transmembrane</keyword>
<feature type="region of interest" description="Disordered" evidence="10">
    <location>
        <begin position="316"/>
        <end position="349"/>
    </location>
</feature>
<dbReference type="PANTHER" id="PTHR44329">
    <property type="entry name" value="SERINE/THREONINE-PROTEIN KINASE TNNI3K-RELATED"/>
    <property type="match status" value="1"/>
</dbReference>
<sequence>MQSSTDDAVDSEVESSADQSSAADPSGVNQGFTVVTIRPARREDDAFNDMYEDLPDRIQFFPERKRLQVLGRIPVRFRQDEMEQAFLKEQLSKLNRVVLITGRIGTFLIVVFALMYDLILNHNLKDMRRAHMIQLSAQCLGTALGLIMSVRMKFTEAAVLAIYSGLVIAVLMTHRYRAAYMGGEDEIIAEVYPNLPTTALTTDSFTIVYISLLLASFYASPVRCTRGVFMIATTPIIYLAFTLPMPAEKFEGGTSRVCEMAIHLAAVALFCSTGRSNVEVAERLEFLRRQLLEATVTKEKTLRFAAEHEVERGPFSSLRRCTGDNNNNNSNNNNYNNNNAEASSSRGSGVQSHTLSSIIFSRNLPVDPQLQFEAMREVATQEQWNIEAADLQHEPHLRLGVGGYGAVFHGQYLGTDAALKVPLVEGLGAQLHALGGELRTLRRIRHPNIVSFYGACFMEEEAKIILVEEFVQGLKLSNVFSSHPVLDADRRHDILRGTCSAIAYLHGQKPAIVHSDLKPANIMLETGSLKPKLIDFGLSGFAKPGSLVMGGTTRWQPPEVLSAGCSASVACSTDIFALGRLMFFVLTGELPLQGVLPVDVMRLATQGEAPPLCWPAEATVHPPFQLLCSRCTSLSPSARPDAEEVIKELISEGWVTVGVLVVLMSRAILKVDDMITLFWLGTLVNVALSIVKLGLAQVATHQKALMADAVHGLGDTVAEVVSALAYTEAARPPDKEHPWGHGKIESVGAVLVTCILLYIAASMGYDSITTLAPLCLASWRDDAGAAAPNEITGEKGNVGKAPMKEE</sequence>
<dbReference type="GO" id="GO:0008324">
    <property type="term" value="F:monoatomic cation transmembrane transporter activity"/>
    <property type="evidence" value="ECO:0007669"/>
    <property type="project" value="InterPro"/>
</dbReference>
<dbReference type="AlphaFoldDB" id="A0A813KNV9"/>
<dbReference type="PROSITE" id="PS50011">
    <property type="entry name" value="PROTEIN_KINASE_DOM"/>
    <property type="match status" value="1"/>
</dbReference>
<evidence type="ECO:0000256" key="11">
    <source>
        <dbReference type="SAM" id="Phobius"/>
    </source>
</evidence>
<dbReference type="Gene3D" id="1.20.1510.10">
    <property type="entry name" value="Cation efflux protein transmembrane domain"/>
    <property type="match status" value="1"/>
</dbReference>
<feature type="non-terminal residue" evidence="13">
    <location>
        <position position="806"/>
    </location>
</feature>
<dbReference type="InterPro" id="IPR051681">
    <property type="entry name" value="Ser/Thr_Kinases-Pseudokinases"/>
</dbReference>
<evidence type="ECO:0000313" key="14">
    <source>
        <dbReference type="Proteomes" id="UP000626109"/>
    </source>
</evidence>
<feature type="compositionally biased region" description="Low complexity" evidence="10">
    <location>
        <begin position="325"/>
        <end position="339"/>
    </location>
</feature>
<dbReference type="InterPro" id="IPR008271">
    <property type="entry name" value="Ser/Thr_kinase_AS"/>
</dbReference>
<evidence type="ECO:0000256" key="4">
    <source>
        <dbReference type="ARBA" id="ARBA00022741"/>
    </source>
</evidence>
<feature type="binding site" evidence="9">
    <location>
        <position position="420"/>
    </location>
    <ligand>
        <name>ATP</name>
        <dbReference type="ChEBI" id="CHEBI:30616"/>
    </ligand>
</feature>
<gene>
    <name evidence="13" type="ORF">PGLA2088_LOCUS35467</name>
</gene>
<feature type="compositionally biased region" description="Low complexity" evidence="10">
    <location>
        <begin position="16"/>
        <end position="26"/>
    </location>
</feature>
<keyword evidence="2" id="KW-0808">Transferase</keyword>
<evidence type="ECO:0000256" key="6">
    <source>
        <dbReference type="ARBA" id="ARBA00022840"/>
    </source>
</evidence>
<evidence type="ECO:0000313" key="13">
    <source>
        <dbReference type="EMBL" id="CAE8709443.1"/>
    </source>
</evidence>
<reference evidence="13" key="1">
    <citation type="submission" date="2021-02" db="EMBL/GenBank/DDBJ databases">
        <authorList>
            <person name="Dougan E. K."/>
            <person name="Rhodes N."/>
            <person name="Thang M."/>
            <person name="Chan C."/>
        </authorList>
    </citation>
    <scope>NUCLEOTIDE SEQUENCE</scope>
</reference>
<name>A0A813KNV9_POLGL</name>
<dbReference type="PROSITE" id="PS00108">
    <property type="entry name" value="PROTEIN_KINASE_ST"/>
    <property type="match status" value="1"/>
</dbReference>
<dbReference type="Pfam" id="PF00069">
    <property type="entry name" value="Pkinase"/>
    <property type="match status" value="1"/>
</dbReference>
<keyword evidence="5" id="KW-0418">Kinase</keyword>
<dbReference type="InterPro" id="IPR058533">
    <property type="entry name" value="Cation_efflux_TM"/>
</dbReference>
<feature type="region of interest" description="Disordered" evidence="10">
    <location>
        <begin position="1"/>
        <end position="30"/>
    </location>
</feature>
<keyword evidence="7 11" id="KW-1133">Transmembrane helix</keyword>
<feature type="transmembrane region" description="Helical" evidence="11">
    <location>
        <begin position="227"/>
        <end position="245"/>
    </location>
</feature>
<dbReference type="PROSITE" id="PS00107">
    <property type="entry name" value="PROTEIN_KINASE_ATP"/>
    <property type="match status" value="1"/>
</dbReference>
<dbReference type="Proteomes" id="UP000626109">
    <property type="component" value="Unassembled WGS sequence"/>
</dbReference>
<feature type="region of interest" description="Disordered" evidence="10">
    <location>
        <begin position="787"/>
        <end position="806"/>
    </location>
</feature>
<dbReference type="Gene3D" id="1.10.510.10">
    <property type="entry name" value="Transferase(Phosphotransferase) domain 1"/>
    <property type="match status" value="1"/>
</dbReference>
<dbReference type="Pfam" id="PF01545">
    <property type="entry name" value="Cation_efflux"/>
    <property type="match status" value="1"/>
</dbReference>
<dbReference type="GO" id="GO:0005524">
    <property type="term" value="F:ATP binding"/>
    <property type="evidence" value="ECO:0007669"/>
    <property type="project" value="UniProtKB-UniRule"/>
</dbReference>
<feature type="compositionally biased region" description="Polar residues" evidence="10">
    <location>
        <begin position="340"/>
        <end position="349"/>
    </location>
</feature>
<feature type="domain" description="Protein kinase" evidence="12">
    <location>
        <begin position="393"/>
        <end position="655"/>
    </location>
</feature>
<dbReference type="CDD" id="cd14014">
    <property type="entry name" value="STKc_PknB_like"/>
    <property type="match status" value="1"/>
</dbReference>
<proteinExistence type="predicted"/>
<comment type="caution">
    <text evidence="13">The sequence shown here is derived from an EMBL/GenBank/DDBJ whole genome shotgun (WGS) entry which is preliminary data.</text>
</comment>
<keyword evidence="8 11" id="KW-0472">Membrane</keyword>
<evidence type="ECO:0000256" key="5">
    <source>
        <dbReference type="ARBA" id="ARBA00022777"/>
    </source>
</evidence>
<evidence type="ECO:0000259" key="12">
    <source>
        <dbReference type="PROSITE" id="PS50011"/>
    </source>
</evidence>
<dbReference type="SUPFAM" id="SSF161111">
    <property type="entry name" value="Cation efflux protein transmembrane domain-like"/>
    <property type="match status" value="1"/>
</dbReference>
<comment type="subcellular location">
    <subcellularLocation>
        <location evidence="1">Membrane</location>
        <topology evidence="1">Multi-pass membrane protein</topology>
    </subcellularLocation>
</comment>
<dbReference type="GO" id="GO:0016020">
    <property type="term" value="C:membrane"/>
    <property type="evidence" value="ECO:0007669"/>
    <property type="project" value="UniProtKB-SubCell"/>
</dbReference>
<dbReference type="SUPFAM" id="SSF56112">
    <property type="entry name" value="Protein kinase-like (PK-like)"/>
    <property type="match status" value="1"/>
</dbReference>
<protein>
    <recommendedName>
        <fullName evidence="12">Protein kinase domain-containing protein</fullName>
    </recommendedName>
</protein>
<keyword evidence="4 9" id="KW-0547">Nucleotide-binding</keyword>
<feature type="transmembrane region" description="Helical" evidence="11">
    <location>
        <begin position="157"/>
        <end position="176"/>
    </location>
</feature>
<evidence type="ECO:0000256" key="1">
    <source>
        <dbReference type="ARBA" id="ARBA00004141"/>
    </source>
</evidence>
<dbReference type="EMBL" id="CAJNNW010031843">
    <property type="protein sequence ID" value="CAE8709443.1"/>
    <property type="molecule type" value="Genomic_DNA"/>
</dbReference>
<organism evidence="13 14">
    <name type="scientific">Polarella glacialis</name>
    <name type="common">Dinoflagellate</name>
    <dbReference type="NCBI Taxonomy" id="89957"/>
    <lineage>
        <taxon>Eukaryota</taxon>
        <taxon>Sar</taxon>
        <taxon>Alveolata</taxon>
        <taxon>Dinophyceae</taxon>
        <taxon>Suessiales</taxon>
        <taxon>Suessiaceae</taxon>
        <taxon>Polarella</taxon>
    </lineage>
</organism>
<evidence type="ECO:0000256" key="3">
    <source>
        <dbReference type="ARBA" id="ARBA00022692"/>
    </source>
</evidence>